<evidence type="ECO:0000256" key="1">
    <source>
        <dbReference type="SAM" id="Phobius"/>
    </source>
</evidence>
<keyword evidence="1" id="KW-1133">Transmembrane helix</keyword>
<gene>
    <name evidence="2" type="ORF">EZS26_000200</name>
</gene>
<reference evidence="2 3" key="1">
    <citation type="submission" date="2019-03" db="EMBL/GenBank/DDBJ databases">
        <title>Single cell metagenomics reveals metabolic interactions within the superorganism composed of flagellate Streblomastix strix and complex community of Bacteroidetes bacteria on its surface.</title>
        <authorList>
            <person name="Treitli S.C."/>
            <person name="Kolisko M."/>
            <person name="Husnik F."/>
            <person name="Keeling P."/>
            <person name="Hampl V."/>
        </authorList>
    </citation>
    <scope>NUCLEOTIDE SEQUENCE [LARGE SCALE GENOMIC DNA]</scope>
    <source>
        <strain evidence="2">St1</strain>
    </source>
</reference>
<comment type="caution">
    <text evidence="2">The sequence shown here is derived from an EMBL/GenBank/DDBJ whole genome shotgun (WGS) entry which is preliminary data.</text>
</comment>
<accession>A0A5M8P552</accession>
<name>A0A5M8P552_9BACT</name>
<organism evidence="2 3">
    <name type="scientific">Candidatus Ordinivivax streblomastigis</name>
    <dbReference type="NCBI Taxonomy" id="2540710"/>
    <lineage>
        <taxon>Bacteria</taxon>
        <taxon>Pseudomonadati</taxon>
        <taxon>Bacteroidota</taxon>
        <taxon>Bacteroidia</taxon>
        <taxon>Bacteroidales</taxon>
        <taxon>Candidatus Ordinivivax</taxon>
    </lineage>
</organism>
<dbReference type="EMBL" id="SNRX01000001">
    <property type="protein sequence ID" value="KAA6303649.1"/>
    <property type="molecule type" value="Genomic_DNA"/>
</dbReference>
<keyword evidence="1" id="KW-0812">Transmembrane</keyword>
<protein>
    <submittedName>
        <fullName evidence="2">Uncharacterized protein</fullName>
    </submittedName>
</protein>
<keyword evidence="1" id="KW-0472">Membrane</keyword>
<evidence type="ECO:0000313" key="3">
    <source>
        <dbReference type="Proteomes" id="UP000324575"/>
    </source>
</evidence>
<proteinExistence type="predicted"/>
<dbReference type="Proteomes" id="UP000324575">
    <property type="component" value="Unassembled WGS sequence"/>
</dbReference>
<sequence>MLFVGIVVCIQFVFLLGIIVFLVIFNQSFLNLQNVLHDLSIQHDEVKTHLSNLRKNIKEQAKVLLSLQEQVNGLVQPQSINVESEQAYISRSVGIIDETLQTAISQLTENTQHQLQELTKMIIEYQNTVHQYSEITGNPNHPPMLDFDSEPKIVEQKTQPVFHASMNSQQRTHIILPNYEHELEPPIRRKQIVAGLLALLFFVTLFMILLWIEN</sequence>
<feature type="transmembrane region" description="Helical" evidence="1">
    <location>
        <begin position="6"/>
        <end position="25"/>
    </location>
</feature>
<evidence type="ECO:0000313" key="2">
    <source>
        <dbReference type="EMBL" id="KAA6303649.1"/>
    </source>
</evidence>
<dbReference type="AlphaFoldDB" id="A0A5M8P552"/>
<feature type="transmembrane region" description="Helical" evidence="1">
    <location>
        <begin position="192"/>
        <end position="212"/>
    </location>
</feature>